<evidence type="ECO:0000256" key="9">
    <source>
        <dbReference type="ARBA" id="ARBA00023136"/>
    </source>
</evidence>
<dbReference type="Proteomes" id="UP000820818">
    <property type="component" value="Linkage Group LG10"/>
</dbReference>
<dbReference type="EMBL" id="WJBH02000010">
    <property type="protein sequence ID" value="KAI9551905.1"/>
    <property type="molecule type" value="Genomic_DNA"/>
</dbReference>
<comment type="subcellular location">
    <subcellularLocation>
        <location evidence="2">Endosome membrane</location>
    </subcellularLocation>
    <subcellularLocation>
        <location evidence="1">Microsome membrane</location>
    </subcellularLocation>
</comment>
<dbReference type="FunFam" id="1.25.10.10:FF:001093">
    <property type="entry name" value="Vac14, PIKFYVE complex component"/>
    <property type="match status" value="1"/>
</dbReference>
<dbReference type="Pfam" id="PF11916">
    <property type="entry name" value="Vac14_Fig4_bd"/>
    <property type="match status" value="1"/>
</dbReference>
<dbReference type="Gene3D" id="1.25.10.10">
    <property type="entry name" value="Leucine-rich Repeat Variant"/>
    <property type="match status" value="2"/>
</dbReference>
<comment type="similarity">
    <text evidence="3">Belongs to the VAC14 family.</text>
</comment>
<evidence type="ECO:0000256" key="11">
    <source>
        <dbReference type="ARBA" id="ARBA00047092"/>
    </source>
</evidence>
<proteinExistence type="inferred from homology"/>
<dbReference type="Pfam" id="PF12755">
    <property type="entry name" value="Vac14_Fab1_bd"/>
    <property type="match status" value="1"/>
</dbReference>
<gene>
    <name evidence="13" type="ORF">GHT06_022241</name>
</gene>
<evidence type="ECO:0000256" key="6">
    <source>
        <dbReference type="ARBA" id="ARBA00022753"/>
    </source>
</evidence>
<comment type="subunit">
    <text evidence="11">Forms pentamers. Component of the PI(3,5)P2 regulatory complex/PAS complex, at least composed of PIKFYVE, FIG4 and VAC14. VAC14 nucleates the assembly of the complex and serves as a scaffold by pentamerizing into a star-shaped structure, which can bind a single copy each of PIKFYVE and FIG4 and coordinates their activities. Interacts with NOS1.</text>
</comment>
<evidence type="ECO:0000256" key="5">
    <source>
        <dbReference type="ARBA" id="ARBA00022737"/>
    </source>
</evidence>
<keyword evidence="9" id="KW-0472">Membrane</keyword>
<evidence type="ECO:0000313" key="13">
    <source>
        <dbReference type="EMBL" id="KAI9551905.1"/>
    </source>
</evidence>
<keyword evidence="6" id="KW-0967">Endosome</keyword>
<comment type="caution">
    <text evidence="13">The sequence shown here is derived from an EMBL/GenBank/DDBJ whole genome shotgun (WGS) entry which is preliminary data.</text>
</comment>
<dbReference type="InterPro" id="IPR011989">
    <property type="entry name" value="ARM-like"/>
</dbReference>
<evidence type="ECO:0000256" key="4">
    <source>
        <dbReference type="ARBA" id="ARBA00013840"/>
    </source>
</evidence>
<dbReference type="GO" id="GO:0006661">
    <property type="term" value="P:phosphatidylinositol biosynthetic process"/>
    <property type="evidence" value="ECO:0007669"/>
    <property type="project" value="InterPro"/>
</dbReference>
<evidence type="ECO:0000256" key="7">
    <source>
        <dbReference type="ARBA" id="ARBA00022824"/>
    </source>
</evidence>
<keyword evidence="5" id="KW-0677">Repeat</keyword>
<dbReference type="InterPro" id="IPR016024">
    <property type="entry name" value="ARM-type_fold"/>
</dbReference>
<dbReference type="PANTHER" id="PTHR16023">
    <property type="entry name" value="TAX1 BINDING PROTEIN-RELATED"/>
    <property type="match status" value="1"/>
</dbReference>
<protein>
    <recommendedName>
        <fullName evidence="4">Protein VAC14 homolog</fullName>
    </recommendedName>
</protein>
<dbReference type="InterPro" id="IPR026825">
    <property type="entry name" value="Vac14"/>
</dbReference>
<keyword evidence="14" id="KW-1185">Reference proteome</keyword>
<evidence type="ECO:0000313" key="14">
    <source>
        <dbReference type="Proteomes" id="UP000820818"/>
    </source>
</evidence>
<feature type="domain" description="Vacuolar protein 14 C-terminal Fig4-binding" evidence="12">
    <location>
        <begin position="443"/>
        <end position="619"/>
    </location>
</feature>
<accession>A0AAD5KWR8</accession>
<keyword evidence="8" id="KW-0492">Microsome</keyword>
<evidence type="ECO:0000256" key="2">
    <source>
        <dbReference type="ARBA" id="ARBA00004608"/>
    </source>
</evidence>
<sequence>MSEKDYAPLSAACVRALSDKLYEKRKAAALEIEKMTKEFSTVNNTIQIKKLLRVLSQEFAVSQNPHTRKGGLIGLAAMAIALGKDTNLYMEELVRPILACFLDTDSRVRYYACESLYNVAKVGRGALLPQFNEVFDVLAKLVADPDQNVKSGAELLDRLLKDIVTESACFDVTAFMPLLRERIYTRNTFTRQFLISWLAVLHSVPHLDLLTFLPDILDGLFTILEDPTMEIKKMCESLLGEFLRSIIENPKHVDFPSMINILIHHSQSSDELSRYTAVTWISEFAILSGPAILPYTSGILTAILPCMAYDDDSKKDLRETTRIVNSNLMRLVHSDSEKNMELGSVVLVLDQHLTHNSVHTKVAVLKWIEHLLGHLPNSILPHTEKLFPVLLNNLSDPADQVVILTVQALAHIANAKANDAMGDSYFRKFMKSLLTLFSSDRGMQEERWAFIIRQLCVLLSAEDIYRTFAEILIEEKNCRFASVMVETLSTLLLTSSELFPLRRKLKDLNTDESCNLFVMLYKCWCHNPVATVALCLLTQNYLQASNLIRHFGNLEVTVDFLTEIDQLVQLIESPIFAYLRIELLEPDKNGPIVHTLYGLLMLLPQSEAFHTLRRRLECVAHLRPLADNRNIVHTEDKRPQIKAIDFQKLTEHFVQVQEKHCQYELETRIAGMSNHK</sequence>
<dbReference type="SUPFAM" id="SSF48371">
    <property type="entry name" value="ARM repeat"/>
    <property type="match status" value="1"/>
</dbReference>
<keyword evidence="7" id="KW-0256">Endoplasmic reticulum</keyword>
<dbReference type="GO" id="GO:0070772">
    <property type="term" value="C:PAS complex"/>
    <property type="evidence" value="ECO:0007669"/>
    <property type="project" value="InterPro"/>
</dbReference>
<dbReference type="InterPro" id="IPR021841">
    <property type="entry name" value="VAC14_Fig4p-bd"/>
</dbReference>
<evidence type="ECO:0000256" key="8">
    <source>
        <dbReference type="ARBA" id="ARBA00022848"/>
    </source>
</evidence>
<reference evidence="13 14" key="1">
    <citation type="submission" date="2022-05" db="EMBL/GenBank/DDBJ databases">
        <title>A multi-omics perspective on studying reproductive biology in Daphnia sinensis.</title>
        <authorList>
            <person name="Jia J."/>
        </authorList>
    </citation>
    <scope>NUCLEOTIDE SEQUENCE [LARGE SCALE GENOMIC DNA]</scope>
    <source>
        <strain evidence="13 14">WSL</strain>
    </source>
</reference>
<evidence type="ECO:0000256" key="1">
    <source>
        <dbReference type="ARBA" id="ARBA00004524"/>
    </source>
</evidence>
<dbReference type="PANTHER" id="PTHR16023:SF0">
    <property type="entry name" value="PROTEIN VAC14 HOMOLOG"/>
    <property type="match status" value="1"/>
</dbReference>
<comment type="function">
    <text evidence="10">Scaffold protein component of the PI(3,5)P2 regulatory complex which regulates both the synthesis and turnover of phosphatidylinositol 3,5-bisphosphate (PtdIns(3,5)P2). Pentamerizes into a star-shaped structure and nucleates the assembly of the complex. The pentamer binds a single copy each of PIKFYVE and FIG4 and coordinates both PIKfyve kinase activity and FIG4 phosphatase activity, being required to maintain normal levels of phosphatidylinositol 3-phosphate (PtdIns(3)P) and phosphatidylinositol 5-phosphate (PtdIns(5)P). Plays a role in the biogenesis of endosome carrier vesicles (ECV) / multivesicular bodies (MVB) transport intermediates from early endosomes.</text>
</comment>
<dbReference type="AlphaFoldDB" id="A0AAD5KWR8"/>
<name>A0AAD5KWR8_9CRUS</name>
<organism evidence="13 14">
    <name type="scientific">Daphnia sinensis</name>
    <dbReference type="NCBI Taxonomy" id="1820382"/>
    <lineage>
        <taxon>Eukaryota</taxon>
        <taxon>Metazoa</taxon>
        <taxon>Ecdysozoa</taxon>
        <taxon>Arthropoda</taxon>
        <taxon>Crustacea</taxon>
        <taxon>Branchiopoda</taxon>
        <taxon>Diplostraca</taxon>
        <taxon>Cladocera</taxon>
        <taxon>Anomopoda</taxon>
        <taxon>Daphniidae</taxon>
        <taxon>Daphnia</taxon>
        <taxon>Daphnia similis group</taxon>
    </lineage>
</organism>
<evidence type="ECO:0000256" key="10">
    <source>
        <dbReference type="ARBA" id="ARBA00045654"/>
    </source>
</evidence>
<dbReference type="GO" id="GO:0010008">
    <property type="term" value="C:endosome membrane"/>
    <property type="evidence" value="ECO:0007669"/>
    <property type="project" value="UniProtKB-SubCell"/>
</dbReference>
<evidence type="ECO:0000259" key="12">
    <source>
        <dbReference type="Pfam" id="PF11916"/>
    </source>
</evidence>
<evidence type="ECO:0000256" key="3">
    <source>
        <dbReference type="ARBA" id="ARBA00010225"/>
    </source>
</evidence>